<dbReference type="eggNOG" id="COG0754">
    <property type="taxonomic scope" value="Bacteria"/>
</dbReference>
<dbReference type="SUPFAM" id="SSF56059">
    <property type="entry name" value="Glutathione synthetase ATP-binding domain-like"/>
    <property type="match status" value="1"/>
</dbReference>
<evidence type="ECO:0000256" key="1">
    <source>
        <dbReference type="ARBA" id="ARBA00022598"/>
    </source>
</evidence>
<keyword evidence="8" id="KW-1185">Reference proteome</keyword>
<dbReference type="RefSeq" id="WP_008504138.1">
    <property type="nucleotide sequence ID" value="NZ_CM001403.1"/>
</dbReference>
<dbReference type="Gene3D" id="3.30.1490.330">
    <property type="match status" value="1"/>
</dbReference>
<keyword evidence="3" id="KW-0547">Nucleotide-binding</keyword>
<dbReference type="Proteomes" id="UP000002774">
    <property type="component" value="Chromosome"/>
</dbReference>
<evidence type="ECO:0000256" key="5">
    <source>
        <dbReference type="ARBA" id="ARBA00022842"/>
    </source>
</evidence>
<dbReference type="InterPro" id="IPR016185">
    <property type="entry name" value="PreATP-grasp_dom_sf"/>
</dbReference>
<proteinExistence type="predicted"/>
<dbReference type="HOGENOM" id="CLU_059175_0_0_10"/>
<reference evidence="7" key="1">
    <citation type="submission" date="2011-09" db="EMBL/GenBank/DDBJ databases">
        <title>The permanent draft genome of Mucilaginibacter paludis DSM 18603.</title>
        <authorList>
            <consortium name="US DOE Joint Genome Institute (JGI-PGF)"/>
            <person name="Lucas S."/>
            <person name="Han J."/>
            <person name="Lapidus A."/>
            <person name="Bruce D."/>
            <person name="Goodwin L."/>
            <person name="Pitluck S."/>
            <person name="Peters L."/>
            <person name="Kyrpides N."/>
            <person name="Mavromatis K."/>
            <person name="Ivanova N."/>
            <person name="Mikhailova N."/>
            <person name="Held B."/>
            <person name="Detter J.C."/>
            <person name="Tapia R."/>
            <person name="Han C."/>
            <person name="Land M."/>
            <person name="Hauser L."/>
            <person name="Markowitz V."/>
            <person name="Cheng J.-F."/>
            <person name="Hugenholtz P."/>
            <person name="Woyke T."/>
            <person name="Wu D."/>
            <person name="Tindall B."/>
            <person name="Brambilla E."/>
            <person name="Klenk H.-P."/>
            <person name="Eisen J.A."/>
        </authorList>
    </citation>
    <scope>NUCLEOTIDE SEQUENCE [LARGE SCALE GENOMIC DNA]</scope>
    <source>
        <strain evidence="7">DSM 18603</strain>
    </source>
</reference>
<evidence type="ECO:0000256" key="2">
    <source>
        <dbReference type="ARBA" id="ARBA00022723"/>
    </source>
</evidence>
<dbReference type="STRING" id="714943.Mucpa_0397"/>
<dbReference type="GO" id="GO:0005524">
    <property type="term" value="F:ATP binding"/>
    <property type="evidence" value="ECO:0007669"/>
    <property type="project" value="UniProtKB-KW"/>
</dbReference>
<evidence type="ECO:0000256" key="3">
    <source>
        <dbReference type="ARBA" id="ARBA00022741"/>
    </source>
</evidence>
<dbReference type="Pfam" id="PF03738">
    <property type="entry name" value="GSP_synth"/>
    <property type="match status" value="1"/>
</dbReference>
<keyword evidence="5" id="KW-0460">Magnesium</keyword>
<name>H1YH90_9SPHI</name>
<organism evidence="7 8">
    <name type="scientific">Mucilaginibacter paludis DSM 18603</name>
    <dbReference type="NCBI Taxonomy" id="714943"/>
    <lineage>
        <taxon>Bacteria</taxon>
        <taxon>Pseudomonadati</taxon>
        <taxon>Bacteroidota</taxon>
        <taxon>Sphingobacteriia</taxon>
        <taxon>Sphingobacteriales</taxon>
        <taxon>Sphingobacteriaceae</taxon>
        <taxon>Mucilaginibacter</taxon>
    </lineage>
</organism>
<evidence type="ECO:0000259" key="6">
    <source>
        <dbReference type="Pfam" id="PF03738"/>
    </source>
</evidence>
<protein>
    <submittedName>
        <fullName evidence="7">Glutathionylspermidine synthase</fullName>
    </submittedName>
</protein>
<gene>
    <name evidence="7" type="ORF">Mucpa_0397</name>
</gene>
<sequence>MQRLTTTPRNNWQKAVEALGFNFHTTDVPYWDETAYYTFTLPEVEKLESVSAELWEMCVAAVQHVIDHNLFDVFKISAFIIPHIIDSWNNDAPAIYGRFDLWYDGIAEPKLIEFNADTPTSLFEASIIQWFWLKDFDEPQDQFNSIHEKLIDYWQNLKHHLYDDTLYFTCVKNNLEDFTTTAYLQDCAMQAGLNTSFIYIEDIGWDNANSYFVDLDNQPIRNIFKLYPYEWMVNEDFGKNIIADTQQALWIEPTWKMLMSNKAILPLLWQLFPYHKNLLPAYFTRSNLVDYVKKPLLSREGANITIVQNEQVIAHSEGDYGEEGYIFQQLCKLPDFDGNYPIIGSWIVGQQPAGIGIRESDGLITNNTSRFVPHLILQ</sequence>
<keyword evidence="1" id="KW-0436">Ligase</keyword>
<dbReference type="AlphaFoldDB" id="H1YH90"/>
<dbReference type="SUPFAM" id="SSF52440">
    <property type="entry name" value="PreATP-grasp domain"/>
    <property type="match status" value="1"/>
</dbReference>
<evidence type="ECO:0000256" key="4">
    <source>
        <dbReference type="ARBA" id="ARBA00022840"/>
    </source>
</evidence>
<keyword evidence="2" id="KW-0479">Metal-binding</keyword>
<dbReference type="GO" id="GO:0046872">
    <property type="term" value="F:metal ion binding"/>
    <property type="evidence" value="ECO:0007669"/>
    <property type="project" value="UniProtKB-KW"/>
</dbReference>
<dbReference type="InterPro" id="IPR005494">
    <property type="entry name" value="GSPS_pre-ATP-grasp-like_dom"/>
</dbReference>
<dbReference type="EMBL" id="CM001403">
    <property type="protein sequence ID" value="EHQ24592.1"/>
    <property type="molecule type" value="Genomic_DNA"/>
</dbReference>
<feature type="domain" description="Glutathionylspermidine synthase pre-ATP-grasp-like" evidence="6">
    <location>
        <begin position="12"/>
        <end position="376"/>
    </location>
</feature>
<accession>H1YH90</accession>
<dbReference type="OrthoDB" id="9765517at2"/>
<dbReference type="GO" id="GO:0016874">
    <property type="term" value="F:ligase activity"/>
    <property type="evidence" value="ECO:0007669"/>
    <property type="project" value="UniProtKB-KW"/>
</dbReference>
<evidence type="ECO:0000313" key="7">
    <source>
        <dbReference type="EMBL" id="EHQ24592.1"/>
    </source>
</evidence>
<keyword evidence="4" id="KW-0067">ATP-binding</keyword>
<evidence type="ECO:0000313" key="8">
    <source>
        <dbReference type="Proteomes" id="UP000002774"/>
    </source>
</evidence>